<feature type="transmembrane region" description="Helical" evidence="6">
    <location>
        <begin position="356"/>
        <end position="374"/>
    </location>
</feature>
<feature type="transmembrane region" description="Helical" evidence="6">
    <location>
        <begin position="192"/>
        <end position="210"/>
    </location>
</feature>
<proteinExistence type="predicted"/>
<reference evidence="8" key="2">
    <citation type="journal article" date="2021" name="PeerJ">
        <title>Extensive microbial diversity within the chicken gut microbiome revealed by metagenomics and culture.</title>
        <authorList>
            <person name="Gilroy R."/>
            <person name="Ravi A."/>
            <person name="Getino M."/>
            <person name="Pursley I."/>
            <person name="Horton D.L."/>
            <person name="Alikhan N.F."/>
            <person name="Baker D."/>
            <person name="Gharbi K."/>
            <person name="Hall N."/>
            <person name="Watson M."/>
            <person name="Adriaenssens E.M."/>
            <person name="Foster-Nyarko E."/>
            <person name="Jarju S."/>
            <person name="Secka A."/>
            <person name="Antonio M."/>
            <person name="Oren A."/>
            <person name="Chaudhuri R.R."/>
            <person name="La Ragione R."/>
            <person name="Hildebrand F."/>
            <person name="Pallen M.J."/>
        </authorList>
    </citation>
    <scope>NUCLEOTIDE SEQUENCE</scope>
    <source>
        <strain evidence="8">B2-16538</strain>
    </source>
</reference>
<dbReference type="Gene3D" id="3.40.1710.10">
    <property type="entry name" value="abc type-2 transporter like domain"/>
    <property type="match status" value="1"/>
</dbReference>
<accession>A0A9D9J2B5</accession>
<sequence>MDTAGKIFSVIRRELRIMRQRPVYLAASLGTFMFCTVFFLTFFRDGIPQDLPIGIVDNDGSALSREFRRQTDATQLGQAQVFGSYAEAREAMQQGKINAFCVIPEEFAEDVQAGRQPRLTFYVNPLYFVGGSLAYKNLLTMVNLASGAVQREVLLAKGMDTESAMGMVQPITIDLHQIGNATADYGVYLTNVLLPGILGLIIILVTVYSVGSELKYGTSRHLLEKAGGSTILALTGKLIPYTALYVILGLACDVVLYRLAGYPLNGHFINMAAGMLLFILACEATAIFIIGTLPVLRVAISVAAIYSVLAFSLAGFTFPAEAMPPYVRGLSALFPLRHYWLFYVQEAIFGSGIRGWWMEALHLAAFLLLPFPVLKRLGKAYRLLDYPRD</sequence>
<dbReference type="PANTHER" id="PTHR30294:SF47">
    <property type="entry name" value="INNER MEMBRANE TRANSPORT PERMEASE YHHJ"/>
    <property type="match status" value="1"/>
</dbReference>
<keyword evidence="4 6" id="KW-1133">Transmembrane helix</keyword>
<keyword evidence="3 6" id="KW-0812">Transmembrane</keyword>
<dbReference type="Pfam" id="PF12698">
    <property type="entry name" value="ABC2_membrane_3"/>
    <property type="match status" value="1"/>
</dbReference>
<comment type="subcellular location">
    <subcellularLocation>
        <location evidence="1">Cell membrane</location>
        <topology evidence="1">Multi-pass membrane protein</topology>
    </subcellularLocation>
</comment>
<name>A0A9D9J2B5_9BACT</name>
<comment type="caution">
    <text evidence="8">The sequence shown here is derived from an EMBL/GenBank/DDBJ whole genome shotgun (WGS) entry which is preliminary data.</text>
</comment>
<protein>
    <submittedName>
        <fullName evidence="8">ABC transporter permease</fullName>
    </submittedName>
</protein>
<keyword evidence="2" id="KW-1003">Cell membrane</keyword>
<evidence type="ECO:0000256" key="5">
    <source>
        <dbReference type="ARBA" id="ARBA00023136"/>
    </source>
</evidence>
<gene>
    <name evidence="8" type="ORF">IAB78_05255</name>
</gene>
<keyword evidence="5 6" id="KW-0472">Membrane</keyword>
<evidence type="ECO:0000256" key="4">
    <source>
        <dbReference type="ARBA" id="ARBA00022989"/>
    </source>
</evidence>
<feature type="transmembrane region" description="Helical" evidence="6">
    <location>
        <begin position="298"/>
        <end position="318"/>
    </location>
</feature>
<feature type="domain" description="ABC-2 type transporter transmembrane" evidence="7">
    <location>
        <begin position="29"/>
        <end position="367"/>
    </location>
</feature>
<evidence type="ECO:0000256" key="2">
    <source>
        <dbReference type="ARBA" id="ARBA00022475"/>
    </source>
</evidence>
<dbReference type="AlphaFoldDB" id="A0A9D9J2B5"/>
<organism evidence="8 9">
    <name type="scientific">Candidatus Cryptobacteroides excrementavium</name>
    <dbReference type="NCBI Taxonomy" id="2840759"/>
    <lineage>
        <taxon>Bacteria</taxon>
        <taxon>Pseudomonadati</taxon>
        <taxon>Bacteroidota</taxon>
        <taxon>Bacteroidia</taxon>
        <taxon>Bacteroidales</taxon>
        <taxon>Candidatus Cryptobacteroides</taxon>
    </lineage>
</organism>
<dbReference type="InterPro" id="IPR013525">
    <property type="entry name" value="ABC2_TM"/>
</dbReference>
<dbReference type="Proteomes" id="UP000823750">
    <property type="component" value="Unassembled WGS sequence"/>
</dbReference>
<evidence type="ECO:0000259" key="7">
    <source>
        <dbReference type="Pfam" id="PF12698"/>
    </source>
</evidence>
<dbReference type="GO" id="GO:0005886">
    <property type="term" value="C:plasma membrane"/>
    <property type="evidence" value="ECO:0007669"/>
    <property type="project" value="UniProtKB-SubCell"/>
</dbReference>
<dbReference type="GO" id="GO:0140359">
    <property type="term" value="F:ABC-type transporter activity"/>
    <property type="evidence" value="ECO:0007669"/>
    <property type="project" value="InterPro"/>
</dbReference>
<dbReference type="InterPro" id="IPR051449">
    <property type="entry name" value="ABC-2_transporter_component"/>
</dbReference>
<evidence type="ECO:0000313" key="9">
    <source>
        <dbReference type="Proteomes" id="UP000823750"/>
    </source>
</evidence>
<evidence type="ECO:0000256" key="3">
    <source>
        <dbReference type="ARBA" id="ARBA00022692"/>
    </source>
</evidence>
<feature type="transmembrane region" description="Helical" evidence="6">
    <location>
        <begin position="231"/>
        <end position="256"/>
    </location>
</feature>
<dbReference type="PANTHER" id="PTHR30294">
    <property type="entry name" value="MEMBRANE COMPONENT OF ABC TRANSPORTER YHHJ-RELATED"/>
    <property type="match status" value="1"/>
</dbReference>
<evidence type="ECO:0000313" key="8">
    <source>
        <dbReference type="EMBL" id="MBO8485813.1"/>
    </source>
</evidence>
<feature type="transmembrane region" description="Helical" evidence="6">
    <location>
        <begin position="22"/>
        <end position="43"/>
    </location>
</feature>
<evidence type="ECO:0000256" key="1">
    <source>
        <dbReference type="ARBA" id="ARBA00004651"/>
    </source>
</evidence>
<feature type="transmembrane region" description="Helical" evidence="6">
    <location>
        <begin position="268"/>
        <end position="291"/>
    </location>
</feature>
<evidence type="ECO:0000256" key="6">
    <source>
        <dbReference type="SAM" id="Phobius"/>
    </source>
</evidence>
<dbReference type="EMBL" id="JADILX010000082">
    <property type="protein sequence ID" value="MBO8485813.1"/>
    <property type="molecule type" value="Genomic_DNA"/>
</dbReference>
<reference evidence="8" key="1">
    <citation type="submission" date="2020-10" db="EMBL/GenBank/DDBJ databases">
        <authorList>
            <person name="Gilroy R."/>
        </authorList>
    </citation>
    <scope>NUCLEOTIDE SEQUENCE</scope>
    <source>
        <strain evidence="8">B2-16538</strain>
    </source>
</reference>